<keyword evidence="5" id="KW-1185">Reference proteome</keyword>
<sequence>MKREIPISRIMTKEVVTLSAKDDLSTAESLFKSSKIRHIPVLSEGKIIGMLSYTDLLRISFADAVNVLVPEEDVESTVYNLFNVEQIMARNVESVTPQTSIYDVAAFLAKKEFHALPVVEGDELVGIVTTTDLINYLLAQYE</sequence>
<dbReference type="PANTHER" id="PTHR43080:SF2">
    <property type="entry name" value="CBS DOMAIN-CONTAINING PROTEIN"/>
    <property type="match status" value="1"/>
</dbReference>
<feature type="domain" description="CBS" evidence="3">
    <location>
        <begin position="11"/>
        <end position="68"/>
    </location>
</feature>
<dbReference type="InterPro" id="IPR051257">
    <property type="entry name" value="Diverse_CBS-Domain"/>
</dbReference>
<dbReference type="AlphaFoldDB" id="A0A6L9E756"/>
<evidence type="ECO:0000313" key="5">
    <source>
        <dbReference type="Proteomes" id="UP000475249"/>
    </source>
</evidence>
<accession>A0A6L9E756</accession>
<organism evidence="4 5">
    <name type="scientific">Poritiphilus flavus</name>
    <dbReference type="NCBI Taxonomy" id="2697053"/>
    <lineage>
        <taxon>Bacteria</taxon>
        <taxon>Pseudomonadati</taxon>
        <taxon>Bacteroidota</taxon>
        <taxon>Flavobacteriia</taxon>
        <taxon>Flavobacteriales</taxon>
        <taxon>Flavobacteriaceae</taxon>
        <taxon>Poritiphilus</taxon>
    </lineage>
</organism>
<dbReference type="Gene3D" id="3.10.580.10">
    <property type="entry name" value="CBS-domain"/>
    <property type="match status" value="1"/>
</dbReference>
<evidence type="ECO:0000256" key="2">
    <source>
        <dbReference type="PROSITE-ProRule" id="PRU00703"/>
    </source>
</evidence>
<dbReference type="SMART" id="SM00116">
    <property type="entry name" value="CBS"/>
    <property type="match status" value="2"/>
</dbReference>
<gene>
    <name evidence="4" type="ORF">GTQ38_00300</name>
</gene>
<dbReference type="InterPro" id="IPR046342">
    <property type="entry name" value="CBS_dom_sf"/>
</dbReference>
<dbReference type="PROSITE" id="PS51371">
    <property type="entry name" value="CBS"/>
    <property type="match status" value="2"/>
</dbReference>
<proteinExistence type="predicted"/>
<dbReference type="Pfam" id="PF00571">
    <property type="entry name" value="CBS"/>
    <property type="match status" value="2"/>
</dbReference>
<protein>
    <submittedName>
        <fullName evidence="4">CBS domain-containing protein</fullName>
    </submittedName>
</protein>
<comment type="caution">
    <text evidence="4">The sequence shown here is derived from an EMBL/GenBank/DDBJ whole genome shotgun (WGS) entry which is preliminary data.</text>
</comment>
<evidence type="ECO:0000259" key="3">
    <source>
        <dbReference type="PROSITE" id="PS51371"/>
    </source>
</evidence>
<keyword evidence="1 2" id="KW-0129">CBS domain</keyword>
<evidence type="ECO:0000313" key="4">
    <source>
        <dbReference type="EMBL" id="NAS10422.1"/>
    </source>
</evidence>
<dbReference type="SUPFAM" id="SSF54631">
    <property type="entry name" value="CBS-domain pair"/>
    <property type="match status" value="1"/>
</dbReference>
<name>A0A6L9E756_9FLAO</name>
<dbReference type="RefSeq" id="WP_161434002.1">
    <property type="nucleotide sequence ID" value="NZ_WXYO01000001.1"/>
</dbReference>
<dbReference type="Proteomes" id="UP000475249">
    <property type="component" value="Unassembled WGS sequence"/>
</dbReference>
<dbReference type="PANTHER" id="PTHR43080">
    <property type="entry name" value="CBS DOMAIN-CONTAINING PROTEIN CBSX3, MITOCHONDRIAL"/>
    <property type="match status" value="1"/>
</dbReference>
<dbReference type="CDD" id="cd04584">
    <property type="entry name" value="CBS_pair_AcuB_like"/>
    <property type="match status" value="1"/>
</dbReference>
<evidence type="ECO:0000256" key="1">
    <source>
        <dbReference type="ARBA" id="ARBA00023122"/>
    </source>
</evidence>
<reference evidence="4 5" key="1">
    <citation type="submission" date="2020-01" db="EMBL/GenBank/DDBJ databases">
        <title>Bacteria diversity of Porities sp.</title>
        <authorList>
            <person name="Wang G."/>
        </authorList>
    </citation>
    <scope>NUCLEOTIDE SEQUENCE [LARGE SCALE GENOMIC DNA]</scope>
    <source>
        <strain evidence="4 5">R33</strain>
    </source>
</reference>
<dbReference type="EMBL" id="WXYO01000001">
    <property type="protein sequence ID" value="NAS10422.1"/>
    <property type="molecule type" value="Genomic_DNA"/>
</dbReference>
<feature type="domain" description="CBS" evidence="3">
    <location>
        <begin position="88"/>
        <end position="142"/>
    </location>
</feature>
<dbReference type="InterPro" id="IPR000644">
    <property type="entry name" value="CBS_dom"/>
</dbReference>